<proteinExistence type="predicted"/>
<organism evidence="1">
    <name type="scientific">Arundo donax</name>
    <name type="common">Giant reed</name>
    <name type="synonym">Donax arundinaceus</name>
    <dbReference type="NCBI Taxonomy" id="35708"/>
    <lineage>
        <taxon>Eukaryota</taxon>
        <taxon>Viridiplantae</taxon>
        <taxon>Streptophyta</taxon>
        <taxon>Embryophyta</taxon>
        <taxon>Tracheophyta</taxon>
        <taxon>Spermatophyta</taxon>
        <taxon>Magnoliopsida</taxon>
        <taxon>Liliopsida</taxon>
        <taxon>Poales</taxon>
        <taxon>Poaceae</taxon>
        <taxon>PACMAD clade</taxon>
        <taxon>Arundinoideae</taxon>
        <taxon>Arundineae</taxon>
        <taxon>Arundo</taxon>
    </lineage>
</organism>
<reference evidence="1" key="2">
    <citation type="journal article" date="2015" name="Data Brief">
        <title>Shoot transcriptome of the giant reed, Arundo donax.</title>
        <authorList>
            <person name="Barrero R.A."/>
            <person name="Guerrero F.D."/>
            <person name="Moolhuijzen P."/>
            <person name="Goolsby J.A."/>
            <person name="Tidwell J."/>
            <person name="Bellgard S.E."/>
            <person name="Bellgard M.I."/>
        </authorList>
    </citation>
    <scope>NUCLEOTIDE SEQUENCE</scope>
    <source>
        <tissue evidence="1">Shoot tissue taken approximately 20 cm above the soil surface</tissue>
    </source>
</reference>
<protein>
    <submittedName>
        <fullName evidence="1">Uncharacterized protein</fullName>
    </submittedName>
</protein>
<accession>A0A0A9GU60</accession>
<sequence length="43" mass="5177">MQELIQETILIHIIQFFFQSVNMIKTYLPELIQDSFLILCCRC</sequence>
<evidence type="ECO:0000313" key="1">
    <source>
        <dbReference type="EMBL" id="JAE27074.1"/>
    </source>
</evidence>
<reference evidence="1" key="1">
    <citation type="submission" date="2014-09" db="EMBL/GenBank/DDBJ databases">
        <authorList>
            <person name="Magalhaes I.L.F."/>
            <person name="Oliveira U."/>
            <person name="Santos F.R."/>
            <person name="Vidigal T.H.D.A."/>
            <person name="Brescovit A.D."/>
            <person name="Santos A.J."/>
        </authorList>
    </citation>
    <scope>NUCLEOTIDE SEQUENCE</scope>
    <source>
        <tissue evidence="1">Shoot tissue taken approximately 20 cm above the soil surface</tissue>
    </source>
</reference>
<name>A0A0A9GU60_ARUDO</name>
<dbReference type="EMBL" id="GBRH01170822">
    <property type="protein sequence ID" value="JAE27074.1"/>
    <property type="molecule type" value="Transcribed_RNA"/>
</dbReference>
<dbReference type="AlphaFoldDB" id="A0A0A9GU60"/>